<evidence type="ECO:0000256" key="6">
    <source>
        <dbReference type="ARBA" id="ARBA00023136"/>
    </source>
</evidence>
<dbReference type="Gene3D" id="2.60.40.1120">
    <property type="entry name" value="Carboxypeptidase-like, regulatory domain"/>
    <property type="match status" value="1"/>
</dbReference>
<evidence type="ECO:0000313" key="12">
    <source>
        <dbReference type="EMBL" id="QII45576.1"/>
    </source>
</evidence>
<keyword evidence="4 8" id="KW-0812">Transmembrane</keyword>
<feature type="domain" description="TonB-dependent receptor plug" evidence="11">
    <location>
        <begin position="153"/>
        <end position="256"/>
    </location>
</feature>
<dbReference type="InterPro" id="IPR023997">
    <property type="entry name" value="TonB-dep_OMP_SusC/RagA_CS"/>
</dbReference>
<keyword evidence="2 8" id="KW-0813">Transport</keyword>
<dbReference type="Gene3D" id="2.40.170.20">
    <property type="entry name" value="TonB-dependent receptor, beta-barrel domain"/>
    <property type="match status" value="1"/>
</dbReference>
<dbReference type="GO" id="GO:0009279">
    <property type="term" value="C:cell outer membrane"/>
    <property type="evidence" value="ECO:0007669"/>
    <property type="project" value="UniProtKB-SubCell"/>
</dbReference>
<evidence type="ECO:0000256" key="2">
    <source>
        <dbReference type="ARBA" id="ARBA00022448"/>
    </source>
</evidence>
<evidence type="ECO:0000256" key="3">
    <source>
        <dbReference type="ARBA" id="ARBA00022452"/>
    </source>
</evidence>
<dbReference type="KEGG" id="mut:GVT53_13120"/>
<dbReference type="InterPro" id="IPR036942">
    <property type="entry name" value="Beta-barrel_TonB_sf"/>
</dbReference>
<protein>
    <submittedName>
        <fullName evidence="12">TonB-dependent receptor</fullName>
    </submittedName>
</protein>
<sequence>MKSITNFLRNGCHFWRFFSGISSNELSFSIANVDRGRGFIARRSFVTVLFLVLVAHSGLAQEINITGTVSDEVGPIFGANVLIKGTTNGTSTGMDGDFALTGKEGDILIVSYIGYKPKEVVVNNDTPLTITLESDTSNLDEVVVVGYGTEKRADLTGAISTIDETAIQGKPVSNSYQALQGESPGLIIQNTTSRPGSVPQINIRGVSTINGNTPLIVVDGVIGSLNNVNPNNIESISVLKDAASSAIYGSRAANGVILVTTKKGKSGKPVFQYQGSYGVQTPTNFPEFASSWEYATLRNEALVNSGFQPVFTPEQILDYKENGPNVYWNREIYKDMALQSSHNLSMSGAENGLNYLVSLGYVDQESMFKGPDYGYQRYNARINLEKQVNDKLKLGGRMSFARNDIKDNAYFEEWIIEPTMRIPPIYDIVDANGDYTLVSGSNSNPLAQLEVGGTTKYQNDEFLGNFSIEYEPVENLILKGVLGGNLTSNKTHQFRKAIDFAYPGGGNNENSVTDNYNRSLYLNPFLTASYSKDFNDKHSFNMMLGASSESFKSEFFGVTGIDIPGNEFGVISNASDIQSANGSGNEWSIQSFFGKIGYSYDDRYQINGNIRYDGSSRFSSKNRWGVFPSISAGWTISNETFMESVDFISFAKVRASWGQLGNQDINDLYGYQSLVNINSNVYSFGGVPVSGSYYSVSNSNRTWETSTMKNLGIDLSLFNRSFDVTVELFDNLTEDILLQLPVPGTYGLGQPFQNAGSVRNRGWELSLGYRFQTGEVDHSLNINVADNKNEVEDLRGREFINGFDVNTILREGYSINSYYALKSDGFFNTDEEIANNPTPIFVNDVDPGDIKYVDRNGDGQIDYDNDRFILGNEFPRYTYGATYAANWNGFDFSIFVQGVGQRKQWLRGEVIEAFHNSNEGPVFNRHLDRWTPQNQDASYPRLTVGAESVNNAAKSDFYIFDAHYLRIKNIQLGYTIPDLAVEKMGLSKIRLYLTGLNIATFSPLNAIGVDPENTGASGRVYPVSRIFSLGLDINF</sequence>
<dbReference type="EMBL" id="CP049616">
    <property type="protein sequence ID" value="QII45576.1"/>
    <property type="molecule type" value="Genomic_DNA"/>
</dbReference>
<evidence type="ECO:0000256" key="9">
    <source>
        <dbReference type="RuleBase" id="RU003357"/>
    </source>
</evidence>
<keyword evidence="7 8" id="KW-0998">Cell outer membrane</keyword>
<dbReference type="SUPFAM" id="SSF49464">
    <property type="entry name" value="Carboxypeptidase regulatory domain-like"/>
    <property type="match status" value="1"/>
</dbReference>
<dbReference type="NCBIfam" id="TIGR04057">
    <property type="entry name" value="SusC_RagA_signa"/>
    <property type="match status" value="1"/>
</dbReference>
<reference evidence="12 13" key="1">
    <citation type="submission" date="2020-02" db="EMBL/GenBank/DDBJ databases">
        <title>Complete genome of Muricauda sp. 501str8.</title>
        <authorList>
            <person name="Dong B."/>
            <person name="Zhu S."/>
            <person name="Yang J."/>
            <person name="Chen J."/>
        </authorList>
    </citation>
    <scope>NUCLEOTIDE SEQUENCE [LARGE SCALE GENOMIC DNA]</scope>
    <source>
        <strain evidence="12 13">501str8</strain>
    </source>
</reference>
<evidence type="ECO:0000313" key="13">
    <source>
        <dbReference type="Proteomes" id="UP000502928"/>
    </source>
</evidence>
<feature type="domain" description="TonB-dependent receptor-like beta-barrel" evidence="10">
    <location>
        <begin position="434"/>
        <end position="879"/>
    </location>
</feature>
<evidence type="ECO:0000259" key="10">
    <source>
        <dbReference type="Pfam" id="PF00593"/>
    </source>
</evidence>
<dbReference type="InterPro" id="IPR008969">
    <property type="entry name" value="CarboxyPept-like_regulatory"/>
</dbReference>
<accession>A0A6G7J467</accession>
<dbReference type="SUPFAM" id="SSF56935">
    <property type="entry name" value="Porins"/>
    <property type="match status" value="1"/>
</dbReference>
<dbReference type="RefSeq" id="WP_166248982.1">
    <property type="nucleotide sequence ID" value="NZ_CP049616.1"/>
</dbReference>
<name>A0A6G7J467_9FLAO</name>
<dbReference type="AlphaFoldDB" id="A0A6G7J467"/>
<evidence type="ECO:0000256" key="1">
    <source>
        <dbReference type="ARBA" id="ARBA00004571"/>
    </source>
</evidence>
<dbReference type="InterPro" id="IPR037066">
    <property type="entry name" value="Plug_dom_sf"/>
</dbReference>
<dbReference type="InterPro" id="IPR039426">
    <property type="entry name" value="TonB-dep_rcpt-like"/>
</dbReference>
<keyword evidence="12" id="KW-0675">Receptor</keyword>
<dbReference type="InterPro" id="IPR023996">
    <property type="entry name" value="TonB-dep_OMP_SusC/RagA"/>
</dbReference>
<comment type="similarity">
    <text evidence="8 9">Belongs to the TonB-dependent receptor family.</text>
</comment>
<evidence type="ECO:0000256" key="8">
    <source>
        <dbReference type="PROSITE-ProRule" id="PRU01360"/>
    </source>
</evidence>
<dbReference type="InterPro" id="IPR012910">
    <property type="entry name" value="Plug_dom"/>
</dbReference>
<dbReference type="PROSITE" id="PS52016">
    <property type="entry name" value="TONB_DEPENDENT_REC_3"/>
    <property type="match status" value="1"/>
</dbReference>
<keyword evidence="6 8" id="KW-0472">Membrane</keyword>
<dbReference type="Gene3D" id="2.170.130.10">
    <property type="entry name" value="TonB-dependent receptor, plug domain"/>
    <property type="match status" value="1"/>
</dbReference>
<keyword evidence="13" id="KW-1185">Reference proteome</keyword>
<proteinExistence type="inferred from homology"/>
<dbReference type="InterPro" id="IPR000531">
    <property type="entry name" value="Beta-barrel_TonB"/>
</dbReference>
<dbReference type="Pfam" id="PF13715">
    <property type="entry name" value="CarbopepD_reg_2"/>
    <property type="match status" value="1"/>
</dbReference>
<dbReference type="FunFam" id="2.170.130.10:FF:000003">
    <property type="entry name" value="SusC/RagA family TonB-linked outer membrane protein"/>
    <property type="match status" value="1"/>
</dbReference>
<keyword evidence="5 9" id="KW-0798">TonB box</keyword>
<evidence type="ECO:0000256" key="7">
    <source>
        <dbReference type="ARBA" id="ARBA00023237"/>
    </source>
</evidence>
<dbReference type="Pfam" id="PF00593">
    <property type="entry name" value="TonB_dep_Rec_b-barrel"/>
    <property type="match status" value="1"/>
</dbReference>
<dbReference type="NCBIfam" id="TIGR04056">
    <property type="entry name" value="OMP_RagA_SusC"/>
    <property type="match status" value="1"/>
</dbReference>
<evidence type="ECO:0000259" key="11">
    <source>
        <dbReference type="Pfam" id="PF07715"/>
    </source>
</evidence>
<keyword evidence="3 8" id="KW-1134">Transmembrane beta strand</keyword>
<gene>
    <name evidence="12" type="ORF">GVT53_13120</name>
</gene>
<dbReference type="Pfam" id="PF07715">
    <property type="entry name" value="Plug"/>
    <property type="match status" value="1"/>
</dbReference>
<dbReference type="Proteomes" id="UP000502928">
    <property type="component" value="Chromosome"/>
</dbReference>
<comment type="subcellular location">
    <subcellularLocation>
        <location evidence="1 8">Cell outer membrane</location>
        <topology evidence="1 8">Multi-pass membrane protein</topology>
    </subcellularLocation>
</comment>
<evidence type="ECO:0000256" key="5">
    <source>
        <dbReference type="ARBA" id="ARBA00023077"/>
    </source>
</evidence>
<organism evidence="12 13">
    <name type="scientific">Flagellimonas oceani</name>
    <dbReference type="NCBI Taxonomy" id="2698672"/>
    <lineage>
        <taxon>Bacteria</taxon>
        <taxon>Pseudomonadati</taxon>
        <taxon>Bacteroidota</taxon>
        <taxon>Flavobacteriia</taxon>
        <taxon>Flavobacteriales</taxon>
        <taxon>Flavobacteriaceae</taxon>
        <taxon>Flagellimonas</taxon>
    </lineage>
</organism>
<evidence type="ECO:0000256" key="4">
    <source>
        <dbReference type="ARBA" id="ARBA00022692"/>
    </source>
</evidence>